<dbReference type="Proteomes" id="UP000050497">
    <property type="component" value="Unassembled WGS sequence"/>
</dbReference>
<protein>
    <submittedName>
        <fullName evidence="4">Pilus formation protein N terminal region</fullName>
    </submittedName>
    <submittedName>
        <fullName evidence="3">Tad secretion system assembly protein CpaC</fullName>
    </submittedName>
</protein>
<evidence type="ECO:0000256" key="1">
    <source>
        <dbReference type="SAM" id="MobiDB-lite"/>
    </source>
</evidence>
<feature type="compositionally biased region" description="Low complexity" evidence="1">
    <location>
        <begin position="85"/>
        <end position="94"/>
    </location>
</feature>
<sequence>MAPRLNRVIRPARLTRPLGIAIVSATALALFTGDLSPWQATAQEAAGQEAAGQEAAGQEAAGQEAAGQETTGQDVTMQEDGTPDVQARQTAQVAPPAPVAPRNVSDAPLAGGEPRTQDPVEGGQGEAVAPAAQTVSIPSGAAATAPGAGATVDDGAFVVHVDHAKVVQLPERTQTVIVGNPIIADVTVQRNGILVVTGKSFGSTNMIALDGSGALLAESMISVQAPQDSVVTVQRGLNRESYSCTPTCQPSLQLGDNPGFFDGVGAQATQRNELATRR</sequence>
<keyword evidence="6" id="KW-1185">Reference proteome</keyword>
<proteinExistence type="predicted"/>
<dbReference type="InterPro" id="IPR032789">
    <property type="entry name" value="T2SS-T3SS_pil_N"/>
</dbReference>
<evidence type="ECO:0000313" key="5">
    <source>
        <dbReference type="Proteomes" id="UP000050497"/>
    </source>
</evidence>
<gene>
    <name evidence="3" type="primary">cpaC</name>
    <name evidence="4" type="ORF">GA0071312_3557</name>
    <name evidence="3" type="ORF">HLUCCO17_01360</name>
</gene>
<comment type="caution">
    <text evidence="3">The sequence shown here is derived from an EMBL/GenBank/DDBJ whole genome shotgun (WGS) entry which is preliminary data.</text>
</comment>
<feature type="compositionally biased region" description="Low complexity" evidence="1">
    <location>
        <begin position="43"/>
        <end position="73"/>
    </location>
</feature>
<dbReference type="AlphaFoldDB" id="A0A0P8BSM9"/>
<evidence type="ECO:0000313" key="4">
    <source>
        <dbReference type="EMBL" id="SCC82551.1"/>
    </source>
</evidence>
<reference evidence="3 5" key="1">
    <citation type="submission" date="2015-09" db="EMBL/GenBank/DDBJ databases">
        <title>Identification and resolution of microdiversity through metagenomic sequencing of parallel consortia.</title>
        <authorList>
            <person name="Nelson W.C."/>
            <person name="Romine M.F."/>
            <person name="Lindemann S.R."/>
        </authorList>
    </citation>
    <scope>NUCLEOTIDE SEQUENCE [LARGE SCALE GENOMIC DNA]</scope>
    <source>
        <strain evidence="3">HL-109</strain>
    </source>
</reference>
<accession>A0A0P8BSM9</accession>
<evidence type="ECO:0000313" key="6">
    <source>
        <dbReference type="Proteomes" id="UP000182800"/>
    </source>
</evidence>
<evidence type="ECO:0000313" key="3">
    <source>
        <dbReference type="EMBL" id="KPQ12772.1"/>
    </source>
</evidence>
<dbReference type="EMBL" id="LJSX01000001">
    <property type="protein sequence ID" value="KPQ12772.1"/>
    <property type="molecule type" value="Genomic_DNA"/>
</dbReference>
<organism evidence="3 5">
    <name type="scientific">Saliniramus fredricksonii</name>
    <dbReference type="NCBI Taxonomy" id="1653334"/>
    <lineage>
        <taxon>Bacteria</taxon>
        <taxon>Pseudomonadati</taxon>
        <taxon>Pseudomonadota</taxon>
        <taxon>Alphaproteobacteria</taxon>
        <taxon>Hyphomicrobiales</taxon>
        <taxon>Salinarimonadaceae</taxon>
        <taxon>Saliniramus</taxon>
    </lineage>
</organism>
<dbReference type="STRING" id="1653334.GA0071312_3557"/>
<dbReference type="PATRIC" id="fig|1653334.4.peg.2033"/>
<feature type="region of interest" description="Disordered" evidence="1">
    <location>
        <begin position="43"/>
        <end position="131"/>
    </location>
</feature>
<feature type="domain" description="Pilus formation protein N-terminal" evidence="2">
    <location>
        <begin position="158"/>
        <end position="223"/>
    </location>
</feature>
<dbReference type="Proteomes" id="UP000182800">
    <property type="component" value="Unassembled WGS sequence"/>
</dbReference>
<evidence type="ECO:0000259" key="2">
    <source>
        <dbReference type="Pfam" id="PF13629"/>
    </source>
</evidence>
<dbReference type="Pfam" id="PF13629">
    <property type="entry name" value="T2SS-T3SS_pil_N"/>
    <property type="match status" value="1"/>
</dbReference>
<name>A0A0P8BSM9_9HYPH</name>
<dbReference type="EMBL" id="FMBM01000003">
    <property type="protein sequence ID" value="SCC82551.1"/>
    <property type="molecule type" value="Genomic_DNA"/>
</dbReference>
<reference evidence="4 6" key="2">
    <citation type="submission" date="2016-08" db="EMBL/GenBank/DDBJ databases">
        <authorList>
            <person name="Varghese N."/>
            <person name="Submissions Spin"/>
        </authorList>
    </citation>
    <scope>NUCLEOTIDE SEQUENCE [LARGE SCALE GENOMIC DNA]</scope>
    <source>
        <strain evidence="4 6">HL-109</strain>
    </source>
</reference>